<feature type="coiled-coil region" evidence="8">
    <location>
        <begin position="645"/>
        <end position="672"/>
    </location>
</feature>
<dbReference type="PANTHER" id="PTHR23168:SF0">
    <property type="entry name" value="MITOTIC SPINDLE ASSEMBLY CHECKPOINT PROTEIN MAD1"/>
    <property type="match status" value="1"/>
</dbReference>
<dbReference type="Gene3D" id="6.10.250.90">
    <property type="match status" value="1"/>
</dbReference>
<evidence type="ECO:0000256" key="3">
    <source>
        <dbReference type="ARBA" id="ARBA00022019"/>
    </source>
</evidence>
<keyword evidence="11" id="KW-1185">Reference proteome</keyword>
<gene>
    <name evidence="10" type="ORF">GOMPHAMPRED_004112</name>
</gene>
<organism evidence="10 11">
    <name type="scientific">Gomphillus americanus</name>
    <dbReference type="NCBI Taxonomy" id="1940652"/>
    <lineage>
        <taxon>Eukaryota</taxon>
        <taxon>Fungi</taxon>
        <taxon>Dikarya</taxon>
        <taxon>Ascomycota</taxon>
        <taxon>Pezizomycotina</taxon>
        <taxon>Lecanoromycetes</taxon>
        <taxon>OSLEUM clade</taxon>
        <taxon>Ostropomycetidae</taxon>
        <taxon>Ostropales</taxon>
        <taxon>Graphidaceae</taxon>
        <taxon>Gomphilloideae</taxon>
        <taxon>Gomphillus</taxon>
    </lineage>
</organism>
<keyword evidence="6" id="KW-0539">Nucleus</keyword>
<keyword evidence="8" id="KW-0175">Coiled coil</keyword>
<evidence type="ECO:0000313" key="11">
    <source>
        <dbReference type="Proteomes" id="UP000664169"/>
    </source>
</evidence>
<dbReference type="GO" id="GO:0005635">
    <property type="term" value="C:nuclear envelope"/>
    <property type="evidence" value="ECO:0007669"/>
    <property type="project" value="TreeGrafter"/>
</dbReference>
<accession>A0A8H3FM58</accession>
<evidence type="ECO:0000256" key="5">
    <source>
        <dbReference type="ARBA" id="ARBA00022776"/>
    </source>
</evidence>
<name>A0A8H3FM58_9LECA</name>
<dbReference type="GO" id="GO:0072686">
    <property type="term" value="C:mitotic spindle"/>
    <property type="evidence" value="ECO:0007669"/>
    <property type="project" value="TreeGrafter"/>
</dbReference>
<feature type="coiled-coil region" evidence="8">
    <location>
        <begin position="174"/>
        <end position="350"/>
    </location>
</feature>
<feature type="region of interest" description="Disordered" evidence="9">
    <location>
        <begin position="612"/>
        <end position="640"/>
    </location>
</feature>
<dbReference type="InterPro" id="IPR008672">
    <property type="entry name" value="Mad1"/>
</dbReference>
<dbReference type="Proteomes" id="UP000664169">
    <property type="component" value="Unassembled WGS sequence"/>
</dbReference>
<evidence type="ECO:0000256" key="8">
    <source>
        <dbReference type="SAM" id="Coils"/>
    </source>
</evidence>
<evidence type="ECO:0000256" key="4">
    <source>
        <dbReference type="ARBA" id="ARBA00022618"/>
    </source>
</evidence>
<dbReference type="Pfam" id="PF05557">
    <property type="entry name" value="MAD"/>
    <property type="match status" value="1"/>
</dbReference>
<evidence type="ECO:0000256" key="6">
    <source>
        <dbReference type="ARBA" id="ARBA00023242"/>
    </source>
</evidence>
<feature type="region of interest" description="Disordered" evidence="9">
    <location>
        <begin position="507"/>
        <end position="531"/>
    </location>
</feature>
<dbReference type="Gene3D" id="3.30.457.60">
    <property type="match status" value="1"/>
</dbReference>
<feature type="compositionally biased region" description="Polar residues" evidence="9">
    <location>
        <begin position="37"/>
        <end position="48"/>
    </location>
</feature>
<evidence type="ECO:0000256" key="1">
    <source>
        <dbReference type="ARBA" id="ARBA00004123"/>
    </source>
</evidence>
<sequence length="781" mass="87879">MNTAMRASTRRMSTDSNPGSNSRQSSQSRIPMGPSRSAANRLTNTQPSYDFLSGPEGGSPPRQGARRMSISNKLPRVGSRPPSRAESRAPAGHSGGEDLRAQVKTLQYELDALKQERNMTKLRHEKELRDMGVRHERELKSSKIVESNNYVSLSKYEALAADLTAARNTDTSKTGELEKDLRTVQEENRMLKEEIEEVQAEIASRSRGTKRQIDEVEMKHAKLVQTMDELRLDLKNKDSTLDVMQRKLSEREAELDAVEAENVKLRAQRGDAEEVAIIKRELTEQIAHIRKLESTNREQTTELRKLRDRAKAVGVIEEEKKVLEIQVQRMDQLERELGEARFQRQVLEDEKMTWRSYLQNSTNEGEVEFGTPEAMARALASERSERASLFDKFGQLQPELNAKAAEISSLQAEIEKLKKTAPVDPVSSNTSEAKARARLERQKTLAQKEIEYLRAQLKTFETEDTTNIDLDAVPSIDQATKAQISTLEDLVNQYRAELDTANQTLNSATLSTVPPAEKSLKRPSPSPEESERISMLTRKLQTMQNTLTKAESEHRTLSTELSATKKQLTHLQSTSRTRILSLRENPTDTFSFEKASTISILRQENKDLHTQLNELQSTSTTRSTRANSTNSTTAPSTKTVPASYLASAQSEIATLQTQLASSEKRLTRLRQIWSSKSLEFRAAVASLLGWRMDFLTGGKFRLTSLFHPSLTDEGKEEDERVWDTSFIFDGENGTMKIAGGPKGAFAKEVGALVRFWVEERKEIPGFLAACTMEWVEGVTRG</sequence>
<dbReference type="Gene3D" id="1.20.5.170">
    <property type="match status" value="1"/>
</dbReference>
<feature type="region of interest" description="Disordered" evidence="9">
    <location>
        <begin position="1"/>
        <end position="98"/>
    </location>
</feature>
<dbReference type="GO" id="GO:0000776">
    <property type="term" value="C:kinetochore"/>
    <property type="evidence" value="ECO:0007669"/>
    <property type="project" value="TreeGrafter"/>
</dbReference>
<dbReference type="AlphaFoldDB" id="A0A8H3FM58"/>
<reference evidence="10" key="1">
    <citation type="submission" date="2021-03" db="EMBL/GenBank/DDBJ databases">
        <authorList>
            <person name="Tagirdzhanova G."/>
        </authorList>
    </citation>
    <scope>NUCLEOTIDE SEQUENCE</scope>
</reference>
<proteinExistence type="inferred from homology"/>
<comment type="similarity">
    <text evidence="2">Belongs to the MAD1 family.</text>
</comment>
<comment type="caution">
    <text evidence="10">The sequence shown here is derived from an EMBL/GenBank/DDBJ whole genome shotgun (WGS) entry which is preliminary data.</text>
</comment>
<dbReference type="GO" id="GO:0007094">
    <property type="term" value="P:mitotic spindle assembly checkpoint signaling"/>
    <property type="evidence" value="ECO:0007669"/>
    <property type="project" value="InterPro"/>
</dbReference>
<keyword evidence="7" id="KW-0131">Cell cycle</keyword>
<keyword evidence="4" id="KW-0132">Cell division</keyword>
<feature type="compositionally biased region" description="Low complexity" evidence="9">
    <location>
        <begin position="617"/>
        <end position="639"/>
    </location>
</feature>
<keyword evidence="5" id="KW-0498">Mitosis</keyword>
<dbReference type="EMBL" id="CAJPDQ010000025">
    <property type="protein sequence ID" value="CAF9926340.1"/>
    <property type="molecule type" value="Genomic_DNA"/>
</dbReference>
<dbReference type="GO" id="GO:0051315">
    <property type="term" value="P:attachment of mitotic spindle microtubules to kinetochore"/>
    <property type="evidence" value="ECO:0007669"/>
    <property type="project" value="TreeGrafter"/>
</dbReference>
<evidence type="ECO:0000256" key="9">
    <source>
        <dbReference type="SAM" id="MobiDB-lite"/>
    </source>
</evidence>
<dbReference type="SUPFAM" id="SSF75704">
    <property type="entry name" value="Mitotic arrest deficient-like 1, Mad1"/>
    <property type="match status" value="1"/>
</dbReference>
<dbReference type="GO" id="GO:0051301">
    <property type="term" value="P:cell division"/>
    <property type="evidence" value="ECO:0007669"/>
    <property type="project" value="UniProtKB-KW"/>
</dbReference>
<feature type="compositionally biased region" description="Polar residues" evidence="9">
    <location>
        <begin position="1"/>
        <end position="29"/>
    </location>
</feature>
<dbReference type="PANTHER" id="PTHR23168">
    <property type="entry name" value="MITOTIC SPINDLE ASSEMBLY CHECKPOINT PROTEIN MAD1 MITOTIC ARREST DEFICIENT-LIKE PROTEIN 1"/>
    <property type="match status" value="1"/>
</dbReference>
<evidence type="ECO:0000256" key="7">
    <source>
        <dbReference type="ARBA" id="ARBA00023306"/>
    </source>
</evidence>
<dbReference type="OrthoDB" id="331602at2759"/>
<evidence type="ECO:0000313" key="10">
    <source>
        <dbReference type="EMBL" id="CAF9926340.1"/>
    </source>
</evidence>
<evidence type="ECO:0000256" key="2">
    <source>
        <dbReference type="ARBA" id="ARBA00008029"/>
    </source>
</evidence>
<comment type="subcellular location">
    <subcellularLocation>
        <location evidence="1">Nucleus</location>
    </subcellularLocation>
</comment>
<protein>
    <recommendedName>
        <fullName evidence="3">Spindle assembly checkpoint component MAD1</fullName>
    </recommendedName>
</protein>